<keyword evidence="3" id="KW-1185">Reference proteome</keyword>
<dbReference type="EMBL" id="BAAATE010000029">
    <property type="protein sequence ID" value="GAA2688429.1"/>
    <property type="molecule type" value="Genomic_DNA"/>
</dbReference>
<dbReference type="PANTHER" id="PTHR40254">
    <property type="entry name" value="BLR0577 PROTEIN"/>
    <property type="match status" value="1"/>
</dbReference>
<comment type="caution">
    <text evidence="2">The sequence shown here is derived from an EMBL/GenBank/DDBJ whole genome shotgun (WGS) entry which is preliminary data.</text>
</comment>
<gene>
    <name evidence="2" type="ORF">GCM10010412_077080</name>
</gene>
<dbReference type="InterPro" id="IPR036188">
    <property type="entry name" value="FAD/NAD-bd_sf"/>
</dbReference>
<dbReference type="InterPro" id="IPR052189">
    <property type="entry name" value="L-asp_N-monooxygenase_NS-form"/>
</dbReference>
<proteinExistence type="predicted"/>
<evidence type="ECO:0000313" key="2">
    <source>
        <dbReference type="EMBL" id="GAA2688429.1"/>
    </source>
</evidence>
<accession>A0ABN3SXG5</accession>
<dbReference type="SUPFAM" id="SSF51905">
    <property type="entry name" value="FAD/NAD(P)-binding domain"/>
    <property type="match status" value="1"/>
</dbReference>
<dbReference type="InterPro" id="IPR038732">
    <property type="entry name" value="HpyO/CreE_NAD-binding"/>
</dbReference>
<organism evidence="2 3">
    <name type="scientific">Nonomuraea recticatena</name>
    <dbReference type="NCBI Taxonomy" id="46178"/>
    <lineage>
        <taxon>Bacteria</taxon>
        <taxon>Bacillati</taxon>
        <taxon>Actinomycetota</taxon>
        <taxon>Actinomycetes</taxon>
        <taxon>Streptosporangiales</taxon>
        <taxon>Streptosporangiaceae</taxon>
        <taxon>Nonomuraea</taxon>
    </lineage>
</organism>
<feature type="domain" description="FAD-dependent urate hydroxylase HpyO/Asp monooxygenase CreE-like FAD/NAD(P)-binding" evidence="1">
    <location>
        <begin position="25"/>
        <end position="121"/>
    </location>
</feature>
<evidence type="ECO:0000259" key="1">
    <source>
        <dbReference type="Pfam" id="PF13454"/>
    </source>
</evidence>
<dbReference type="Pfam" id="PF13454">
    <property type="entry name" value="NAD_binding_9"/>
    <property type="match status" value="1"/>
</dbReference>
<protein>
    <recommendedName>
        <fullName evidence="1">FAD-dependent urate hydroxylase HpyO/Asp monooxygenase CreE-like FAD/NAD(P)-binding domain-containing protein</fullName>
    </recommendedName>
</protein>
<name>A0ABN3SXG5_9ACTN</name>
<sequence length="350" mass="37571">MSLPHVPLRANPSFEGDRRPPLNLDTVLVNAPPALMSIRHRDRGHYAAWLGERAPAHLDGLLGQPLVPRALYGHYLRHTAETALAALRERGWHVRVHAARVTAMAASADRLRLRAEDGHVSALHRESGAVTLDDLIQLLRAELDQAGEDFDDFAADLLSARTDEPGRRLRRQLAAVDDPAIGRRVLQETAHALGPYAWRLLPQPDRGRLRRHFRLATSLASPMVPVNARVLMELLDRGQLTVAAGVREIQAAHGRFRLRCDDGTQSADVVVNAVNPSPQAVPHAAAQLVASLLAEDLAAPHPAGGLVPADPRLHVVGDLAGGGPFITSGILGVAAQAARTAQAVLTARAG</sequence>
<evidence type="ECO:0000313" key="3">
    <source>
        <dbReference type="Proteomes" id="UP001501666"/>
    </source>
</evidence>
<dbReference type="Proteomes" id="UP001501666">
    <property type="component" value="Unassembled WGS sequence"/>
</dbReference>
<reference evidence="2 3" key="1">
    <citation type="journal article" date="2019" name="Int. J. Syst. Evol. Microbiol.">
        <title>The Global Catalogue of Microorganisms (GCM) 10K type strain sequencing project: providing services to taxonomists for standard genome sequencing and annotation.</title>
        <authorList>
            <consortium name="The Broad Institute Genomics Platform"/>
            <consortium name="The Broad Institute Genome Sequencing Center for Infectious Disease"/>
            <person name="Wu L."/>
            <person name="Ma J."/>
        </authorList>
    </citation>
    <scope>NUCLEOTIDE SEQUENCE [LARGE SCALE GENOMIC DNA]</scope>
    <source>
        <strain evidence="2 3">JCM 6835</strain>
    </source>
</reference>
<dbReference type="PANTHER" id="PTHR40254:SF1">
    <property type="entry name" value="BLR0577 PROTEIN"/>
    <property type="match status" value="1"/>
</dbReference>